<evidence type="ECO:0000313" key="2">
    <source>
        <dbReference type="Proteomes" id="UP000230066"/>
    </source>
</evidence>
<comment type="caution">
    <text evidence="1">The sequence shown here is derived from an EMBL/GenBank/DDBJ whole genome shotgun (WGS) entry which is preliminary data.</text>
</comment>
<organism evidence="1 2">
    <name type="scientific">Fasciola hepatica</name>
    <name type="common">Liver fluke</name>
    <dbReference type="NCBI Taxonomy" id="6192"/>
    <lineage>
        <taxon>Eukaryota</taxon>
        <taxon>Metazoa</taxon>
        <taxon>Spiralia</taxon>
        <taxon>Lophotrochozoa</taxon>
        <taxon>Platyhelminthes</taxon>
        <taxon>Trematoda</taxon>
        <taxon>Digenea</taxon>
        <taxon>Plagiorchiida</taxon>
        <taxon>Echinostomata</taxon>
        <taxon>Echinostomatoidea</taxon>
        <taxon>Fasciolidae</taxon>
        <taxon>Fasciola</taxon>
    </lineage>
</organism>
<reference evidence="1" key="1">
    <citation type="submission" date="2019-03" db="EMBL/GenBank/DDBJ databases">
        <title>Improved annotation for the trematode Fasciola hepatica.</title>
        <authorList>
            <person name="Choi Y.-J."/>
            <person name="Martin J."/>
            <person name="Mitreva M."/>
        </authorList>
    </citation>
    <scope>NUCLEOTIDE SEQUENCE [LARGE SCALE GENOMIC DNA]</scope>
</reference>
<evidence type="ECO:0000313" key="1">
    <source>
        <dbReference type="EMBL" id="THD19862.1"/>
    </source>
</evidence>
<keyword evidence="2" id="KW-1185">Reference proteome</keyword>
<accession>A0A4E0RSQ7</accession>
<name>A0A4E0RSQ7_FASHE</name>
<dbReference type="Proteomes" id="UP000230066">
    <property type="component" value="Unassembled WGS sequence"/>
</dbReference>
<protein>
    <submittedName>
        <fullName evidence="1">Uncharacterized protein</fullName>
    </submittedName>
</protein>
<proteinExistence type="predicted"/>
<dbReference type="AlphaFoldDB" id="A0A4E0RSQ7"/>
<gene>
    <name evidence="1" type="ORF">D915_009399</name>
</gene>
<sequence>MTMVLRCNNGCDSKELRHKFMQRLLDLGGSGRVGKVNTIYRGPNDEWKLFQVDFDVPSTRWKNIDTVSSPMIYSSYFSFT</sequence>
<dbReference type="EMBL" id="JXXN02005492">
    <property type="protein sequence ID" value="THD19862.1"/>
    <property type="molecule type" value="Genomic_DNA"/>
</dbReference>